<dbReference type="OrthoDB" id="341259at2759"/>
<evidence type="ECO:0000256" key="7">
    <source>
        <dbReference type="PROSITE-ProRule" id="PRU00023"/>
    </source>
</evidence>
<feature type="transmembrane region" description="Helical" evidence="8">
    <location>
        <begin position="1281"/>
        <end position="1304"/>
    </location>
</feature>
<dbReference type="PANTHER" id="PTHR24198">
    <property type="entry name" value="ANKYRIN REPEAT AND PROTEIN KINASE DOMAIN-CONTAINING PROTEIN"/>
    <property type="match status" value="1"/>
</dbReference>
<dbReference type="Gene3D" id="1.25.40.20">
    <property type="entry name" value="Ankyrin repeat-containing domain"/>
    <property type="match status" value="4"/>
</dbReference>
<protein>
    <recommendedName>
        <fullName evidence="11">Ankyrin repeat protein</fullName>
    </recommendedName>
</protein>
<dbReference type="PROSITE" id="PS50297">
    <property type="entry name" value="ANK_REP_REGION"/>
    <property type="match status" value="4"/>
</dbReference>
<evidence type="ECO:0000313" key="9">
    <source>
        <dbReference type="EMBL" id="KAF4958663.1"/>
    </source>
</evidence>
<dbReference type="PROSITE" id="PS50088">
    <property type="entry name" value="ANK_REPEAT"/>
    <property type="match status" value="6"/>
</dbReference>
<sequence>MDSSTLLHLADPADESVHPEPIQTFKQATTRGDIETLRNLLEHHGDILEMTLEYEFEENGANTTLQVSPLAFAAGKGSASVVNVLLEHGASAVEEIPIIGGTALHVAARYGEVETVGYLIDAGADLNQQDKAGYAPIHWASRYNQIVIVECLLILEADICLVNGEGSTPFMVASIYGCVEVLELLWEHGPKSQLLAKNMYGNQPLHIAVINDRSETVTWLLEKGASIIEEGQNGQNALHHACSESGVSIQTVEAILEHDESALHRPNAHGLTPILLACHNVRPEVLDTLIDWGALVSDTNQNLDSCYHMVVTSDEDFSSKHKDVIDRLHGAGADFDKVNRQGMSPLVLACRRAKTDLLEPLLEIGATINPKKGSSALLEASVHPTSRALEILLKKDSNVSPKNNHGLSALALACRYGRLENVRLLIRMKANILTKTNNGMTPFCIAAHYKHIEAALEILETREYSPASPLRKNFPSENEFYSKVITNGLLHGFNEMPATMLEHLQAIMYWAVRANSLTLVERCINTNGKAQLPELSGATWLHVAAKVAHDVLIHRFFSHLNPSEKVAGGKTALHLAVVNGTPDTAQTLLKLVQQQKDSIAKVEAILELDDLEESPLSLAVTRRSGAHKDLASIFWNELAALGTAQYRDFQLKTEHVSGVLETLARYERPGREDILKNALKQRALPGSLSIPEHDSWSSLDWAVRCQKPVVVWWLLSKGGYSSSSAINSAKNVANKMSSTMENLIQELLESPPPMLEYIPNPNDDRPPALPKRTEDTKSLSAQITVIDIHEQGAAITAKYAKGTVDEMIYGDGAGPSAVAQKDHKSLGLRDLEMLKSRVRAAECMNFVQQPGESPAVHSSPPTIEKEPKVRWIHLPMNKDLSTRLSYASGRSEMDHNILMSRFNRSWTELAAGAGHRYMKPQCEVQRTRIAYSGPASDEDHLNKQVTPMALYMPYLILGARSTGQTIDREENSDSFNEPIHSRNTRNITHLPITLDQFYYPVLQDTSQRDNDQVLSRYLEWKERKSAKRILMIGQLWLWILDEKTIITATHQTDENNVANEPLDIVLESMRSGEGGTQLAMPTSVHGIMESMLGVVTNFITSNMVQVVGPTPSTTSKLSPIDVFRESIKNIVNQQAKLFQTFLEELQKDTESQSLRVKQTKNVFSIPILPENPYHIIERETKLLFEIRDIRDELDMLKALAEHQETVWKQAFETEELRGCFQNHHPYTPTDVIKDLMGLTLEVDKAIESINSLLDLRTKQASIKDAEYGREQANDEARQSKIVFIFTIVTVIFLPLSFLCSLFALDVSSFPHESGDVKYKSEWIFPILCKAPYGSIQTRANNLLPQ</sequence>
<evidence type="ECO:0000256" key="1">
    <source>
        <dbReference type="ARBA" id="ARBA00004141"/>
    </source>
</evidence>
<evidence type="ECO:0000256" key="4">
    <source>
        <dbReference type="ARBA" id="ARBA00022989"/>
    </source>
</evidence>
<feature type="repeat" description="ANK" evidence="7">
    <location>
        <begin position="269"/>
        <end position="301"/>
    </location>
</feature>
<evidence type="ECO:0000256" key="3">
    <source>
        <dbReference type="ARBA" id="ARBA00022737"/>
    </source>
</evidence>
<dbReference type="Gene3D" id="1.20.58.340">
    <property type="entry name" value="Magnesium transport protein CorA, transmembrane region"/>
    <property type="match status" value="1"/>
</dbReference>
<keyword evidence="4 8" id="KW-1133">Transmembrane helix</keyword>
<keyword evidence="10" id="KW-1185">Reference proteome</keyword>
<dbReference type="InterPro" id="IPR002523">
    <property type="entry name" value="MgTranspt_CorA/ZnTranspt_ZntB"/>
</dbReference>
<evidence type="ECO:0000256" key="2">
    <source>
        <dbReference type="ARBA" id="ARBA00022692"/>
    </source>
</evidence>
<evidence type="ECO:0000256" key="6">
    <source>
        <dbReference type="ARBA" id="ARBA00023136"/>
    </source>
</evidence>
<dbReference type="SMART" id="SM00248">
    <property type="entry name" value="ANK"/>
    <property type="match status" value="16"/>
</dbReference>
<keyword evidence="2 8" id="KW-0812">Transmembrane</keyword>
<dbReference type="Pfam" id="PF12796">
    <property type="entry name" value="Ank_2"/>
    <property type="match status" value="4"/>
</dbReference>
<feature type="repeat" description="ANK" evidence="7">
    <location>
        <begin position="200"/>
        <end position="232"/>
    </location>
</feature>
<evidence type="ECO:0000256" key="5">
    <source>
        <dbReference type="ARBA" id="ARBA00023043"/>
    </source>
</evidence>
<dbReference type="InterPro" id="IPR036770">
    <property type="entry name" value="Ankyrin_rpt-contain_sf"/>
</dbReference>
<evidence type="ECO:0000313" key="10">
    <source>
        <dbReference type="Proteomes" id="UP000604273"/>
    </source>
</evidence>
<comment type="subcellular location">
    <subcellularLocation>
        <location evidence="1">Membrane</location>
        <topology evidence="1">Multi-pass membrane protein</topology>
    </subcellularLocation>
</comment>
<dbReference type="InterPro" id="IPR002110">
    <property type="entry name" value="Ankyrin_rpt"/>
</dbReference>
<dbReference type="EMBL" id="JABFAI010000047">
    <property type="protein sequence ID" value="KAF4958663.1"/>
    <property type="molecule type" value="Genomic_DNA"/>
</dbReference>
<accession>A0A8H4TIK1</accession>
<organism evidence="9 10">
    <name type="scientific">Fusarium gaditjirri</name>
    <dbReference type="NCBI Taxonomy" id="282569"/>
    <lineage>
        <taxon>Eukaryota</taxon>
        <taxon>Fungi</taxon>
        <taxon>Dikarya</taxon>
        <taxon>Ascomycota</taxon>
        <taxon>Pezizomycotina</taxon>
        <taxon>Sordariomycetes</taxon>
        <taxon>Hypocreomycetidae</taxon>
        <taxon>Hypocreales</taxon>
        <taxon>Nectriaceae</taxon>
        <taxon>Fusarium</taxon>
        <taxon>Fusarium nisikadoi species complex</taxon>
    </lineage>
</organism>
<evidence type="ECO:0000256" key="8">
    <source>
        <dbReference type="SAM" id="Phobius"/>
    </source>
</evidence>
<gene>
    <name evidence="9" type="ORF">FGADI_2211</name>
</gene>
<dbReference type="SUPFAM" id="SSF48403">
    <property type="entry name" value="Ankyrin repeat"/>
    <property type="match status" value="2"/>
</dbReference>
<reference evidence="9" key="1">
    <citation type="journal article" date="2020" name="BMC Genomics">
        <title>Correction to: Identification and distribution of gene clusters required for synthesis of sphingolipid metabolism inhibitors in diverse species of the filamentous fungus Fusarium.</title>
        <authorList>
            <person name="Kim H.S."/>
            <person name="Lohmar J.M."/>
            <person name="Busman M."/>
            <person name="Brown D.W."/>
            <person name="Naumann T.A."/>
            <person name="Divon H.H."/>
            <person name="Lysoe E."/>
            <person name="Uhlig S."/>
            <person name="Proctor R.H."/>
        </authorList>
    </citation>
    <scope>NUCLEOTIDE SEQUENCE</scope>
    <source>
        <strain evidence="9">NRRL 45417</strain>
    </source>
</reference>
<dbReference type="Proteomes" id="UP000604273">
    <property type="component" value="Unassembled WGS sequence"/>
</dbReference>
<name>A0A8H4TIK1_9HYPO</name>
<dbReference type="InterPro" id="IPR045863">
    <property type="entry name" value="CorA_TM1_TM2"/>
</dbReference>
<reference evidence="9" key="2">
    <citation type="submission" date="2020-05" db="EMBL/GenBank/DDBJ databases">
        <authorList>
            <person name="Kim H.-S."/>
            <person name="Proctor R.H."/>
            <person name="Brown D.W."/>
        </authorList>
    </citation>
    <scope>NUCLEOTIDE SEQUENCE</scope>
    <source>
        <strain evidence="9">NRRL 45417</strain>
    </source>
</reference>
<keyword evidence="6 8" id="KW-0472">Membrane</keyword>
<comment type="caution">
    <text evidence="9">The sequence shown here is derived from an EMBL/GenBank/DDBJ whole genome shotgun (WGS) entry which is preliminary data.</text>
</comment>
<feature type="repeat" description="ANK" evidence="7">
    <location>
        <begin position="99"/>
        <end position="131"/>
    </location>
</feature>
<feature type="repeat" description="ANK" evidence="7">
    <location>
        <begin position="405"/>
        <end position="437"/>
    </location>
</feature>
<feature type="repeat" description="ANK" evidence="7">
    <location>
        <begin position="568"/>
        <end position="590"/>
    </location>
</feature>
<proteinExistence type="predicted"/>
<keyword evidence="3" id="KW-0677">Repeat</keyword>
<feature type="repeat" description="ANK" evidence="7">
    <location>
        <begin position="341"/>
        <end position="373"/>
    </location>
</feature>
<evidence type="ECO:0008006" key="11">
    <source>
        <dbReference type="Google" id="ProtNLM"/>
    </source>
</evidence>
<dbReference type="PANTHER" id="PTHR24198:SF165">
    <property type="entry name" value="ANKYRIN REPEAT-CONTAINING PROTEIN-RELATED"/>
    <property type="match status" value="1"/>
</dbReference>
<dbReference type="SUPFAM" id="SSF144083">
    <property type="entry name" value="Magnesium transport protein CorA, transmembrane region"/>
    <property type="match status" value="1"/>
</dbReference>
<dbReference type="GO" id="GO:0016020">
    <property type="term" value="C:membrane"/>
    <property type="evidence" value="ECO:0007669"/>
    <property type="project" value="UniProtKB-SubCell"/>
</dbReference>
<dbReference type="Pfam" id="PF01544">
    <property type="entry name" value="CorA"/>
    <property type="match status" value="1"/>
</dbReference>
<keyword evidence="5 7" id="KW-0040">ANK repeat</keyword>